<dbReference type="Gene3D" id="2.60.200.40">
    <property type="match status" value="1"/>
</dbReference>
<dbReference type="GO" id="GO:0005737">
    <property type="term" value="C:cytoplasm"/>
    <property type="evidence" value="ECO:0007669"/>
    <property type="project" value="TreeGrafter"/>
</dbReference>
<dbReference type="GO" id="GO:0046512">
    <property type="term" value="P:sphingosine biosynthetic process"/>
    <property type="evidence" value="ECO:0007669"/>
    <property type="project" value="TreeGrafter"/>
</dbReference>
<dbReference type="PANTHER" id="PTHR12358">
    <property type="entry name" value="SPHINGOSINE KINASE"/>
    <property type="match status" value="1"/>
</dbReference>
<dbReference type="PANTHER" id="PTHR12358:SF31">
    <property type="entry name" value="ACYLGLYCEROL KINASE, MITOCHONDRIAL"/>
    <property type="match status" value="1"/>
</dbReference>
<dbReference type="Pfam" id="PF00781">
    <property type="entry name" value="DAGK_cat"/>
    <property type="match status" value="1"/>
</dbReference>
<dbReference type="InterPro" id="IPR017438">
    <property type="entry name" value="ATP-NAD_kinase_N"/>
</dbReference>
<dbReference type="GO" id="GO:0001727">
    <property type="term" value="F:lipid kinase activity"/>
    <property type="evidence" value="ECO:0007669"/>
    <property type="project" value="TreeGrafter"/>
</dbReference>
<dbReference type="Gene3D" id="3.40.50.10330">
    <property type="entry name" value="Probable inorganic polyphosphate/atp-NAD kinase, domain 1"/>
    <property type="match status" value="1"/>
</dbReference>
<dbReference type="VEuPathDB" id="FungiDB:H310_13123"/>
<dbReference type="eggNOG" id="KOG1116">
    <property type="taxonomic scope" value="Eukaryota"/>
</dbReference>
<dbReference type="AlphaFoldDB" id="A0A024TEU8"/>
<dbReference type="PROSITE" id="PS50146">
    <property type="entry name" value="DAGK"/>
    <property type="match status" value="1"/>
</dbReference>
<dbReference type="InterPro" id="IPR016064">
    <property type="entry name" value="NAD/diacylglycerol_kinase_sf"/>
</dbReference>
<organism evidence="2">
    <name type="scientific">Aphanomyces invadans</name>
    <dbReference type="NCBI Taxonomy" id="157072"/>
    <lineage>
        <taxon>Eukaryota</taxon>
        <taxon>Sar</taxon>
        <taxon>Stramenopiles</taxon>
        <taxon>Oomycota</taxon>
        <taxon>Saprolegniomycetes</taxon>
        <taxon>Saprolegniales</taxon>
        <taxon>Verrucalvaceae</taxon>
        <taxon>Aphanomyces</taxon>
    </lineage>
</organism>
<accession>A0A024TEU8</accession>
<evidence type="ECO:0000313" key="2">
    <source>
        <dbReference type="EMBL" id="ETV92685.1"/>
    </source>
</evidence>
<dbReference type="OrthoDB" id="3853857at2759"/>
<dbReference type="InterPro" id="IPR001206">
    <property type="entry name" value="Diacylglycerol_kinase_cat_dom"/>
</dbReference>
<reference evidence="2" key="1">
    <citation type="submission" date="2013-12" db="EMBL/GenBank/DDBJ databases">
        <title>The Genome Sequence of Aphanomyces invadans NJM9701.</title>
        <authorList>
            <consortium name="The Broad Institute Genomics Platform"/>
            <person name="Russ C."/>
            <person name="Tyler B."/>
            <person name="van West P."/>
            <person name="Dieguez-Uribeondo J."/>
            <person name="Young S.K."/>
            <person name="Zeng Q."/>
            <person name="Gargeya S."/>
            <person name="Fitzgerald M."/>
            <person name="Abouelleil A."/>
            <person name="Alvarado L."/>
            <person name="Chapman S.B."/>
            <person name="Gainer-Dewar J."/>
            <person name="Goldberg J."/>
            <person name="Griggs A."/>
            <person name="Gujja S."/>
            <person name="Hansen M."/>
            <person name="Howarth C."/>
            <person name="Imamovic A."/>
            <person name="Ireland A."/>
            <person name="Larimer J."/>
            <person name="McCowan C."/>
            <person name="Murphy C."/>
            <person name="Pearson M."/>
            <person name="Poon T.W."/>
            <person name="Priest M."/>
            <person name="Roberts A."/>
            <person name="Saif S."/>
            <person name="Shea T."/>
            <person name="Sykes S."/>
            <person name="Wortman J."/>
            <person name="Nusbaum C."/>
            <person name="Birren B."/>
        </authorList>
    </citation>
    <scope>NUCLEOTIDE SEQUENCE [LARGE SCALE GENOMIC DNA]</scope>
    <source>
        <strain evidence="2">NJM9701</strain>
    </source>
</reference>
<proteinExistence type="predicted"/>
<feature type="domain" description="DAGKc" evidence="1">
    <location>
        <begin position="264"/>
        <end position="405"/>
    </location>
</feature>
<dbReference type="SMART" id="SM00046">
    <property type="entry name" value="DAGKc"/>
    <property type="match status" value="1"/>
</dbReference>
<dbReference type="GeneID" id="20090173"/>
<gene>
    <name evidence="2" type="ORF">H310_13123</name>
</gene>
<dbReference type="SUPFAM" id="SSF111331">
    <property type="entry name" value="NAD kinase/diacylglycerol kinase-like"/>
    <property type="match status" value="1"/>
</dbReference>
<protein>
    <recommendedName>
        <fullName evidence="1">DAGKc domain-containing protein</fullName>
    </recommendedName>
</protein>
<dbReference type="GO" id="GO:0016020">
    <property type="term" value="C:membrane"/>
    <property type="evidence" value="ECO:0007669"/>
    <property type="project" value="TreeGrafter"/>
</dbReference>
<sequence length="634" mass="70231">MARRHSAEDPLMDHEFEGGAHDVLRANSSLSEVRGVHFDSELATPESDDMTQPTAVYRSMFSHRSHSFGTPSSSRKESSSFGYDDVTMGIGVGTPQSSPRSLRDVSRVSVQEIARDMVLNRKLIDEGVGLTHPDDVRDSIRMIQAHSRRELPQDCDLKSTARIKNKSYTLTLSRDTLAWFQESKRVGFIDTDDIVGAEALSGGATSACFRVHYFRKGKGSKPSKALLRTHHVLVIDTSSECVASAWIRSIQELVRWQARAPPTSQKRRIRVVVNPHSGRRNAPRIWEHDVKPFFDLAGFDYHVDHTTYGGHAVDMGREYSTDEGYEAIVFVSGDGTICEYMNGLLARPEAEWRHVVATTPISLISAGTQNAFGTGVGIPTTAAAVYCIIKRKLRPLDVCTAMAADDHSTVQYSCCGLGWGVPGDIAAESEKYRWMGTKRYAFLKVKRALFPKRHTGRLQYVPLKPQPPLRPYDEIKNLGADDQYEVEEGNIYDGMASVRNASLRAVTKLAGAVRSPASARRFREEWWTAETGSYVAVGVLNSAPDGAYCHPSDGCLDLLVARKGNLFQMLHLAVLYLLGKEEKSSLMSYVKVKAVVISQNESDGVMNMDGEVLPGPGPWRMEVVPSLFKVLSEK</sequence>
<dbReference type="InterPro" id="IPR050187">
    <property type="entry name" value="Lipid_Phosphate_FormReg"/>
</dbReference>
<dbReference type="EMBL" id="KI913998">
    <property type="protein sequence ID" value="ETV92685.1"/>
    <property type="molecule type" value="Genomic_DNA"/>
</dbReference>
<name>A0A024TEU8_9STRA</name>
<evidence type="ECO:0000259" key="1">
    <source>
        <dbReference type="PROSITE" id="PS50146"/>
    </source>
</evidence>
<dbReference type="RefSeq" id="XP_008878721.1">
    <property type="nucleotide sequence ID" value="XM_008880499.1"/>
</dbReference>
<dbReference type="GO" id="GO:0016773">
    <property type="term" value="F:phosphotransferase activity, alcohol group as acceptor"/>
    <property type="evidence" value="ECO:0007669"/>
    <property type="project" value="UniProtKB-ARBA"/>
</dbReference>
<dbReference type="STRING" id="157072.A0A024TEU8"/>